<feature type="domain" description="Histidine kinase" evidence="10">
    <location>
        <begin position="426"/>
        <end position="637"/>
    </location>
</feature>
<dbReference type="PANTHER" id="PTHR42878">
    <property type="entry name" value="TWO-COMPONENT HISTIDINE KINASE"/>
    <property type="match status" value="1"/>
</dbReference>
<dbReference type="EMBL" id="CP022987">
    <property type="protein sequence ID" value="QAA94929.1"/>
    <property type="molecule type" value="Genomic_DNA"/>
</dbReference>
<dbReference type="PRINTS" id="PR00344">
    <property type="entry name" value="BCTRLSENSOR"/>
</dbReference>
<evidence type="ECO:0000313" key="12">
    <source>
        <dbReference type="Proteomes" id="UP000283474"/>
    </source>
</evidence>
<dbReference type="PANTHER" id="PTHR42878:SF7">
    <property type="entry name" value="SENSOR HISTIDINE KINASE GLRK"/>
    <property type="match status" value="1"/>
</dbReference>
<dbReference type="GO" id="GO:0000155">
    <property type="term" value="F:phosphorelay sensor kinase activity"/>
    <property type="evidence" value="ECO:0007669"/>
    <property type="project" value="InterPro"/>
</dbReference>
<gene>
    <name evidence="11" type="ORF">CKA81_14515</name>
</gene>
<name>A0A410GF80_9BURK</name>
<reference evidence="11 12" key="1">
    <citation type="submission" date="2017-08" db="EMBL/GenBank/DDBJ databases">
        <authorList>
            <person name="Park S.-J."/>
            <person name="Kim H."/>
        </authorList>
    </citation>
    <scope>NUCLEOTIDE SEQUENCE [LARGE SCALE GENOMIC DNA]</scope>
    <source>
        <strain evidence="12">ye3</strain>
    </source>
</reference>
<dbReference type="SMART" id="SM00387">
    <property type="entry name" value="HATPase_c"/>
    <property type="match status" value="1"/>
</dbReference>
<evidence type="ECO:0000256" key="4">
    <source>
        <dbReference type="ARBA" id="ARBA00022679"/>
    </source>
</evidence>
<accession>A0A410GF80</accession>
<evidence type="ECO:0000256" key="6">
    <source>
        <dbReference type="ARBA" id="ARBA00022777"/>
    </source>
</evidence>
<evidence type="ECO:0000256" key="8">
    <source>
        <dbReference type="ARBA" id="ARBA00023012"/>
    </source>
</evidence>
<evidence type="ECO:0000256" key="1">
    <source>
        <dbReference type="ARBA" id="ARBA00000085"/>
    </source>
</evidence>
<dbReference type="Gene3D" id="1.10.287.130">
    <property type="match status" value="1"/>
</dbReference>
<dbReference type="Proteomes" id="UP000283474">
    <property type="component" value="Chromosome"/>
</dbReference>
<dbReference type="InterPro" id="IPR005467">
    <property type="entry name" value="His_kinase_dom"/>
</dbReference>
<dbReference type="InterPro" id="IPR003594">
    <property type="entry name" value="HATPase_dom"/>
</dbReference>
<sequence>MKGMAWSVGLGRRVRREWLLVTAAMLVLTAALSWFSTPLGLSRLDHAFYDQSSSAITDTVADDDIVIVAIDDSSIAQLGYWPWRRALHAELLDRLRLARVVALDLLFTDLNPAYPHDDATLAAAISEHGRVILPVVAGADHAATLAPVPTLAASAAGIGYIDISPDSDGVVRRIAFTGKADNGPPHFTLAMLDIAGVDTSTDSSPSQLIPYVGPPGSFRMYPYAPVVTGLVPAEVFRDKYVLVGSWGSGLGDSFPVPVSNSGATMSGVEILANMLNSQIHGLWIQQPSAWVVALLSCLPVVLACVALGCLSPRRSFIASITLLLLIFLVDGLLLHYGQLWIPPTAALLGVALSYPVWTWRSQEAALQHIDQELQAMDVERRQLGDTIAERGGPTVGTTLPARIVQLQLAVTQLRVARQRREETVRFLSHDMRSPQNAILALTQLQRGHTGALPQPELLERIEGYAHKTLALVDGLVELARAESAPIPAQPVDLVAAALQGCDDFWGLARSRGIAIRLDDHPESAWTEGDPSLVARAWCNLLDNAIKYSFDHTAITCRIHREGDLWSMTVQDEGSGIEASQLEELFQPFRRLPGSQQQSGAGLGLAFVKAVAERHGGSVRVSSRQPGGTRFSLCFPAV</sequence>
<feature type="transmembrane region" description="Helical" evidence="9">
    <location>
        <begin position="316"/>
        <end position="334"/>
    </location>
</feature>
<organism evidence="11 12">
    <name type="scientific">Pollutimonas thiosulfatoxidans</name>
    <dbReference type="NCBI Taxonomy" id="2028345"/>
    <lineage>
        <taxon>Bacteria</taxon>
        <taxon>Pseudomonadati</taxon>
        <taxon>Pseudomonadota</taxon>
        <taxon>Betaproteobacteria</taxon>
        <taxon>Burkholderiales</taxon>
        <taxon>Alcaligenaceae</taxon>
        <taxon>Pollutimonas</taxon>
    </lineage>
</organism>
<dbReference type="InterPro" id="IPR050351">
    <property type="entry name" value="BphY/WalK/GraS-like"/>
</dbReference>
<keyword evidence="8" id="KW-0902">Two-component regulatory system</keyword>
<dbReference type="CDD" id="cd00075">
    <property type="entry name" value="HATPase"/>
    <property type="match status" value="1"/>
</dbReference>
<dbReference type="GO" id="GO:0007234">
    <property type="term" value="P:osmosensory signaling via phosphorelay pathway"/>
    <property type="evidence" value="ECO:0007669"/>
    <property type="project" value="TreeGrafter"/>
</dbReference>
<dbReference type="AlphaFoldDB" id="A0A410GF80"/>
<evidence type="ECO:0000313" key="11">
    <source>
        <dbReference type="EMBL" id="QAA94929.1"/>
    </source>
</evidence>
<dbReference type="PROSITE" id="PS50109">
    <property type="entry name" value="HIS_KIN"/>
    <property type="match status" value="1"/>
</dbReference>
<dbReference type="InterPro" id="IPR003661">
    <property type="entry name" value="HisK_dim/P_dom"/>
</dbReference>
<keyword evidence="3" id="KW-0597">Phosphoprotein</keyword>
<keyword evidence="5" id="KW-0547">Nucleotide-binding</keyword>
<keyword evidence="9" id="KW-0472">Membrane</keyword>
<dbReference type="CDD" id="cd00082">
    <property type="entry name" value="HisKA"/>
    <property type="match status" value="1"/>
</dbReference>
<dbReference type="InterPro" id="IPR036890">
    <property type="entry name" value="HATPase_C_sf"/>
</dbReference>
<keyword evidence="9" id="KW-1133">Transmembrane helix</keyword>
<proteinExistence type="predicted"/>
<dbReference type="KEGG" id="pus:CKA81_14515"/>
<dbReference type="SUPFAM" id="SSF47384">
    <property type="entry name" value="Homodimeric domain of signal transducing histidine kinase"/>
    <property type="match status" value="1"/>
</dbReference>
<keyword evidence="7" id="KW-0067">ATP-binding</keyword>
<dbReference type="Pfam" id="PF02518">
    <property type="entry name" value="HATPase_c"/>
    <property type="match status" value="1"/>
</dbReference>
<protein>
    <recommendedName>
        <fullName evidence="2">histidine kinase</fullName>
        <ecNumber evidence="2">2.7.13.3</ecNumber>
    </recommendedName>
</protein>
<dbReference type="EC" id="2.7.13.3" evidence="2"/>
<evidence type="ECO:0000256" key="9">
    <source>
        <dbReference type="SAM" id="Phobius"/>
    </source>
</evidence>
<dbReference type="GO" id="GO:0005524">
    <property type="term" value="F:ATP binding"/>
    <property type="evidence" value="ECO:0007669"/>
    <property type="project" value="UniProtKB-KW"/>
</dbReference>
<dbReference type="GO" id="GO:0000156">
    <property type="term" value="F:phosphorelay response regulator activity"/>
    <property type="evidence" value="ECO:0007669"/>
    <property type="project" value="TreeGrafter"/>
</dbReference>
<evidence type="ECO:0000256" key="5">
    <source>
        <dbReference type="ARBA" id="ARBA00022741"/>
    </source>
</evidence>
<dbReference type="SMART" id="SM01080">
    <property type="entry name" value="CHASE2"/>
    <property type="match status" value="1"/>
</dbReference>
<keyword evidence="9" id="KW-0812">Transmembrane</keyword>
<evidence type="ECO:0000259" key="10">
    <source>
        <dbReference type="PROSITE" id="PS50109"/>
    </source>
</evidence>
<dbReference type="SUPFAM" id="SSF55874">
    <property type="entry name" value="ATPase domain of HSP90 chaperone/DNA topoisomerase II/histidine kinase"/>
    <property type="match status" value="1"/>
</dbReference>
<dbReference type="InterPro" id="IPR007890">
    <property type="entry name" value="CHASE2"/>
</dbReference>
<dbReference type="Pfam" id="PF05226">
    <property type="entry name" value="CHASE2"/>
    <property type="match status" value="1"/>
</dbReference>
<dbReference type="InterPro" id="IPR036097">
    <property type="entry name" value="HisK_dim/P_sf"/>
</dbReference>
<evidence type="ECO:0000256" key="2">
    <source>
        <dbReference type="ARBA" id="ARBA00012438"/>
    </source>
</evidence>
<evidence type="ECO:0000256" key="3">
    <source>
        <dbReference type="ARBA" id="ARBA00022553"/>
    </source>
</evidence>
<keyword evidence="6" id="KW-0418">Kinase</keyword>
<dbReference type="InterPro" id="IPR004358">
    <property type="entry name" value="Sig_transdc_His_kin-like_C"/>
</dbReference>
<dbReference type="GO" id="GO:0030295">
    <property type="term" value="F:protein kinase activator activity"/>
    <property type="evidence" value="ECO:0007669"/>
    <property type="project" value="TreeGrafter"/>
</dbReference>
<dbReference type="Gene3D" id="3.30.565.10">
    <property type="entry name" value="Histidine kinase-like ATPase, C-terminal domain"/>
    <property type="match status" value="1"/>
</dbReference>
<keyword evidence="4" id="KW-0808">Transferase</keyword>
<evidence type="ECO:0000256" key="7">
    <source>
        <dbReference type="ARBA" id="ARBA00022840"/>
    </source>
</evidence>
<feature type="transmembrane region" description="Helical" evidence="9">
    <location>
        <begin position="289"/>
        <end position="309"/>
    </location>
</feature>
<keyword evidence="12" id="KW-1185">Reference proteome</keyword>
<comment type="catalytic activity">
    <reaction evidence="1">
        <text>ATP + protein L-histidine = ADP + protein N-phospho-L-histidine.</text>
        <dbReference type="EC" id="2.7.13.3"/>
    </reaction>
</comment>